<feature type="transmembrane region" description="Helical" evidence="8">
    <location>
        <begin position="34"/>
        <end position="55"/>
    </location>
</feature>
<gene>
    <name evidence="9" type="ORF">CWR48_17500</name>
</gene>
<evidence type="ECO:0000313" key="9">
    <source>
        <dbReference type="EMBL" id="RDW16434.1"/>
    </source>
</evidence>
<evidence type="ECO:0000313" key="10">
    <source>
        <dbReference type="Proteomes" id="UP000257143"/>
    </source>
</evidence>
<feature type="transmembrane region" description="Helical" evidence="8">
    <location>
        <begin position="282"/>
        <end position="302"/>
    </location>
</feature>
<evidence type="ECO:0000256" key="3">
    <source>
        <dbReference type="ARBA" id="ARBA00022475"/>
    </source>
</evidence>
<feature type="transmembrane region" description="Helical" evidence="8">
    <location>
        <begin position="231"/>
        <end position="252"/>
    </location>
</feature>
<protein>
    <submittedName>
        <fullName evidence="9">Urea transporter</fullName>
    </submittedName>
</protein>
<evidence type="ECO:0000256" key="7">
    <source>
        <dbReference type="PIRSR" id="PIRSR016502-1"/>
    </source>
</evidence>
<dbReference type="PANTHER" id="PTHR10464:SF4">
    <property type="entry name" value="UREA TRANSPORTER"/>
    <property type="match status" value="1"/>
</dbReference>
<feature type="transmembrane region" description="Helical" evidence="8">
    <location>
        <begin position="127"/>
        <end position="146"/>
    </location>
</feature>
<keyword evidence="6 8" id="KW-0472">Membrane</keyword>
<feature type="site" description="Important for channel permeability" evidence="7">
    <location>
        <position position="291"/>
    </location>
</feature>
<dbReference type="PANTHER" id="PTHR10464">
    <property type="entry name" value="UREA TRANSPORTER"/>
    <property type="match status" value="1"/>
</dbReference>
<dbReference type="PIRSF" id="PIRSF016502">
    <property type="entry name" value="Urea_transporter"/>
    <property type="match status" value="1"/>
</dbReference>
<dbReference type="EMBL" id="PIOC01000027">
    <property type="protein sequence ID" value="RDW16434.1"/>
    <property type="molecule type" value="Genomic_DNA"/>
</dbReference>
<dbReference type="OrthoDB" id="279428at2"/>
<dbReference type="InterPro" id="IPR029020">
    <property type="entry name" value="Ammonium/urea_transptr"/>
</dbReference>
<evidence type="ECO:0000256" key="4">
    <source>
        <dbReference type="ARBA" id="ARBA00022692"/>
    </source>
</evidence>
<evidence type="ECO:0000256" key="1">
    <source>
        <dbReference type="ARBA" id="ARBA00004651"/>
    </source>
</evidence>
<dbReference type="Pfam" id="PF03253">
    <property type="entry name" value="UT"/>
    <property type="match status" value="1"/>
</dbReference>
<comment type="subcellular location">
    <subcellularLocation>
        <location evidence="1">Cell membrane</location>
        <topology evidence="1">Multi-pass membrane protein</topology>
    </subcellularLocation>
</comment>
<dbReference type="Proteomes" id="UP000257143">
    <property type="component" value="Unassembled WGS sequence"/>
</dbReference>
<evidence type="ECO:0000256" key="5">
    <source>
        <dbReference type="ARBA" id="ARBA00022989"/>
    </source>
</evidence>
<dbReference type="GO" id="GO:0015204">
    <property type="term" value="F:urea transmembrane transporter activity"/>
    <property type="evidence" value="ECO:0007669"/>
    <property type="project" value="InterPro"/>
</dbReference>
<dbReference type="InterPro" id="IPR004937">
    <property type="entry name" value="Urea_transporter"/>
</dbReference>
<evidence type="ECO:0000256" key="2">
    <source>
        <dbReference type="ARBA" id="ARBA00005914"/>
    </source>
</evidence>
<sequence>MLGNSLFYKHTFAFISVSLKGISQVILIENVVSGAIILLAISITSVPLGVIALLSSMIGTLIGRLGGADEAMLKQGLLGYNSVLTGLALFLFLTGSTHWIFSLVGAAIAAILTASFMHFMKNSGIPILTLPFIILTWFTLLVSYRFTAFHLSDSLVPQSLMQWELDITGEVDFTQGVFNGIGQVFFLDYTISGILLFIAVFWAEWRLGLAAFIGNAVALLTSLALGGEYSLIFLGLYGYNAILTNIAVSVVFNSKRHPFSFITGGIAACMTVPLAASINTWLLPYGLPALTMPFVLSTWVFLSARKILPRV</sequence>
<feature type="transmembrane region" description="Helical" evidence="8">
    <location>
        <begin position="207"/>
        <end position="225"/>
    </location>
</feature>
<comment type="similarity">
    <text evidence="2">Belongs to the urea transporter family.</text>
</comment>
<keyword evidence="4 8" id="KW-0812">Transmembrane</keyword>
<keyword evidence="5 8" id="KW-1133">Transmembrane helix</keyword>
<feature type="transmembrane region" description="Helical" evidence="8">
    <location>
        <begin position="181"/>
        <end position="202"/>
    </location>
</feature>
<evidence type="ECO:0000256" key="8">
    <source>
        <dbReference type="SAM" id="Phobius"/>
    </source>
</evidence>
<comment type="caution">
    <text evidence="9">The sequence shown here is derived from an EMBL/GenBank/DDBJ whole genome shotgun (WGS) entry which is preliminary data.</text>
</comment>
<accession>A0A3D8PK62</accession>
<name>A0A3D8PK62_9BACI</name>
<keyword evidence="3" id="KW-1003">Cell membrane</keyword>
<dbReference type="GO" id="GO:0005886">
    <property type="term" value="C:plasma membrane"/>
    <property type="evidence" value="ECO:0007669"/>
    <property type="project" value="UniProtKB-SubCell"/>
</dbReference>
<proteinExistence type="inferred from homology"/>
<dbReference type="Gene3D" id="1.10.3430.10">
    <property type="entry name" value="Ammonium transporter AmtB like domains"/>
    <property type="match status" value="1"/>
</dbReference>
<organism evidence="9 10">
    <name type="scientific">Oceanobacillus arenosus</name>
    <dbReference type="NCBI Taxonomy" id="1229153"/>
    <lineage>
        <taxon>Bacteria</taxon>
        <taxon>Bacillati</taxon>
        <taxon>Bacillota</taxon>
        <taxon>Bacilli</taxon>
        <taxon>Bacillales</taxon>
        <taxon>Bacillaceae</taxon>
        <taxon>Oceanobacillus</taxon>
    </lineage>
</organism>
<dbReference type="AlphaFoldDB" id="A0A3D8PK62"/>
<reference evidence="10" key="1">
    <citation type="submission" date="2017-11" db="EMBL/GenBank/DDBJ databases">
        <authorList>
            <person name="Zhu W."/>
        </authorList>
    </citation>
    <scope>NUCLEOTIDE SEQUENCE [LARGE SCALE GENOMIC DNA]</scope>
    <source>
        <strain evidence="10">CAU 1183</strain>
    </source>
</reference>
<feature type="transmembrane region" description="Helical" evidence="8">
    <location>
        <begin position="259"/>
        <end position="276"/>
    </location>
</feature>
<keyword evidence="10" id="KW-1185">Reference proteome</keyword>
<feature type="transmembrane region" description="Helical" evidence="8">
    <location>
        <begin position="76"/>
        <end position="93"/>
    </location>
</feature>
<feature type="transmembrane region" description="Helical" evidence="8">
    <location>
        <begin position="99"/>
        <end position="120"/>
    </location>
</feature>
<evidence type="ECO:0000256" key="6">
    <source>
        <dbReference type="ARBA" id="ARBA00023136"/>
    </source>
</evidence>
<dbReference type="RefSeq" id="WP_115774621.1">
    <property type="nucleotide sequence ID" value="NZ_PIOC01000027.1"/>
</dbReference>